<sequence>MPKSYIRYAASTPRRFDVPRLELEVTDKRPYDVVYKPKYYDTSYRPRDRVRRTPTPPHYRVPPKHPPYQHHHHYHHKPRYSPPPPSQPYRAPHHGLTRRSPNVIYDPRPNDVIHKPPQNDGVRQYMVSERRTRSVCRCCNHHRHRHRHHHHPHRQPHRDPKGQYTHRAATYGMDRGYFSNEDEDDSECCSCCNDAARARLYTHDSNDPYSCMCFPSKSSKTIPAMMYDGVRCPHPDHQFPPAKQDVFAYPWTVHTNRPQRILEYGYKQGQVRPPSAVTAPPFALYNKKEPRPQVKEPPPHTAPVKKTSAPLLSSDPSDRRLRRAERQRLAPLPEDEADEISPFDSVSQVSPLRTHRSPSLRLRTVDQQTRRRVDTELRMASRNRALSTPPRPRPLLDNEGFPQTPTRIFKGEYIDPKSGEVHEYDIKYGKQALGGSRNLKTT</sequence>
<dbReference type="EMBL" id="JBAMIC010004070">
    <property type="protein sequence ID" value="KAK7087987.1"/>
    <property type="molecule type" value="Genomic_DNA"/>
</dbReference>
<proteinExistence type="predicted"/>
<protein>
    <submittedName>
        <fullName evidence="2">Uncharacterized protein</fullName>
    </submittedName>
</protein>
<feature type="compositionally biased region" description="Basic and acidic residues" evidence="1">
    <location>
        <begin position="289"/>
        <end position="298"/>
    </location>
</feature>
<feature type="region of interest" description="Disordered" evidence="1">
    <location>
        <begin position="385"/>
        <end position="414"/>
    </location>
</feature>
<dbReference type="AlphaFoldDB" id="A0AAN9AJH3"/>
<comment type="caution">
    <text evidence="2">The sequence shown here is derived from an EMBL/GenBank/DDBJ whole genome shotgun (WGS) entry which is preliminary data.</text>
</comment>
<keyword evidence="3" id="KW-1185">Reference proteome</keyword>
<name>A0AAN9AJH3_9CAEN</name>
<feature type="region of interest" description="Disordered" evidence="1">
    <location>
        <begin position="289"/>
        <end position="371"/>
    </location>
</feature>
<evidence type="ECO:0000313" key="3">
    <source>
        <dbReference type="Proteomes" id="UP001374579"/>
    </source>
</evidence>
<feature type="region of interest" description="Disordered" evidence="1">
    <location>
        <begin position="45"/>
        <end position="119"/>
    </location>
</feature>
<evidence type="ECO:0000313" key="2">
    <source>
        <dbReference type="EMBL" id="KAK7087987.1"/>
    </source>
</evidence>
<feature type="compositionally biased region" description="Basic residues" evidence="1">
    <location>
        <begin position="61"/>
        <end position="79"/>
    </location>
</feature>
<dbReference type="Proteomes" id="UP001374579">
    <property type="component" value="Unassembled WGS sequence"/>
</dbReference>
<organism evidence="2 3">
    <name type="scientific">Littorina saxatilis</name>
    <dbReference type="NCBI Taxonomy" id="31220"/>
    <lineage>
        <taxon>Eukaryota</taxon>
        <taxon>Metazoa</taxon>
        <taxon>Spiralia</taxon>
        <taxon>Lophotrochozoa</taxon>
        <taxon>Mollusca</taxon>
        <taxon>Gastropoda</taxon>
        <taxon>Caenogastropoda</taxon>
        <taxon>Littorinimorpha</taxon>
        <taxon>Littorinoidea</taxon>
        <taxon>Littorinidae</taxon>
        <taxon>Littorina</taxon>
    </lineage>
</organism>
<reference evidence="2 3" key="1">
    <citation type="submission" date="2024-02" db="EMBL/GenBank/DDBJ databases">
        <title>Chromosome-scale genome assembly of the rough periwinkle Littorina saxatilis.</title>
        <authorList>
            <person name="De Jode A."/>
            <person name="Faria R."/>
            <person name="Formenti G."/>
            <person name="Sims Y."/>
            <person name="Smith T.P."/>
            <person name="Tracey A."/>
            <person name="Wood J.M.D."/>
            <person name="Zagrodzka Z.B."/>
            <person name="Johannesson K."/>
            <person name="Butlin R.K."/>
            <person name="Leder E.H."/>
        </authorList>
    </citation>
    <scope>NUCLEOTIDE SEQUENCE [LARGE SCALE GENOMIC DNA]</scope>
    <source>
        <strain evidence="2">Snail1</strain>
        <tissue evidence="2">Muscle</tissue>
    </source>
</reference>
<gene>
    <name evidence="2" type="ORF">V1264_021970</name>
</gene>
<accession>A0AAN9AJH3</accession>
<feature type="compositionally biased region" description="Basic and acidic residues" evidence="1">
    <location>
        <begin position="316"/>
        <end position="328"/>
    </location>
</feature>
<evidence type="ECO:0000256" key="1">
    <source>
        <dbReference type="SAM" id="MobiDB-lite"/>
    </source>
</evidence>